<dbReference type="SMART" id="SM00849">
    <property type="entry name" value="Lactamase_B"/>
    <property type="match status" value="1"/>
</dbReference>
<keyword evidence="1" id="KW-0378">Hydrolase</keyword>
<feature type="domain" description="Beta-Casp" evidence="3">
    <location>
        <begin position="260"/>
        <end position="385"/>
    </location>
</feature>
<organism evidence="4 5">
    <name type="scientific">Candidatus Sungbacteria bacterium RIFCSPHIGHO2_02_FULL_47_11</name>
    <dbReference type="NCBI Taxonomy" id="1802270"/>
    <lineage>
        <taxon>Bacteria</taxon>
        <taxon>Candidatus Sungiibacteriota</taxon>
    </lineage>
</organism>
<dbReference type="Pfam" id="PF00753">
    <property type="entry name" value="Lactamase_B"/>
    <property type="match status" value="1"/>
</dbReference>
<sequence>MNLRLTFCGGTGSVTGADFLLQGERTNVLIDCGLEQGSRFAEAANREPFPYDPAAIQYLLVTHAHIDHIGRIPKLIRDGFNGKIISTAETKALSELMFPDALSVMRGEAKNGEEPLYDERDISNALSLWETIPYHTPLLLGDEFEVVLKDAGHILGSAMFHITYTDRRRFKDAQINADGGAEQTRKRSIVFTGDLGNSPSPLLRDTEAITDATYIVMESVYGDRNHEGEEMRREKLAEIINAAIKRGGTLLIPCFSLEKTQVILHEMNDLLLAKKIPSVPVFLDSPLAIRVTQVYRRMSENWNDEAKRQLAGGDDPFDFPRLTLTPQALDSNEIMRTPNPKIIIAGSGMSAGGRIQGHERAHLSDSRNTILFVGYQAAGSLGRMIQEGMKQVEINEERIALRARVETIIGYSSHKDSEHLLKFVERAAEGGTLKKVFTVMGEPRASLFLAQRIRDYIGVEAVVPEKGDKVEIQL</sequence>
<accession>A0A1G2KIT1</accession>
<dbReference type="Proteomes" id="UP000179023">
    <property type="component" value="Unassembled WGS sequence"/>
</dbReference>
<dbReference type="InterPro" id="IPR001279">
    <property type="entry name" value="Metallo-B-lactamas"/>
</dbReference>
<feature type="domain" description="Metallo-beta-lactamase" evidence="2">
    <location>
        <begin position="15"/>
        <end position="244"/>
    </location>
</feature>
<dbReference type="InterPro" id="IPR050698">
    <property type="entry name" value="MBL"/>
</dbReference>
<dbReference type="InterPro" id="IPR022712">
    <property type="entry name" value="Beta_Casp"/>
</dbReference>
<dbReference type="EMBL" id="MHQI01000067">
    <property type="protein sequence ID" value="OGZ98370.1"/>
    <property type="molecule type" value="Genomic_DNA"/>
</dbReference>
<dbReference type="PANTHER" id="PTHR11203:SF37">
    <property type="entry name" value="INTEGRATOR COMPLEX SUBUNIT 11"/>
    <property type="match status" value="1"/>
</dbReference>
<dbReference type="Gene3D" id="3.40.50.10890">
    <property type="match status" value="1"/>
</dbReference>
<comment type="caution">
    <text evidence="4">The sequence shown here is derived from an EMBL/GenBank/DDBJ whole genome shotgun (WGS) entry which is preliminary data.</text>
</comment>
<evidence type="ECO:0000259" key="3">
    <source>
        <dbReference type="SMART" id="SM01027"/>
    </source>
</evidence>
<dbReference type="InterPro" id="IPR011108">
    <property type="entry name" value="RMMBL"/>
</dbReference>
<dbReference type="Pfam" id="PF07521">
    <property type="entry name" value="RMMBL"/>
    <property type="match status" value="1"/>
</dbReference>
<dbReference type="PANTHER" id="PTHR11203">
    <property type="entry name" value="CLEAVAGE AND POLYADENYLATION SPECIFICITY FACTOR FAMILY MEMBER"/>
    <property type="match status" value="1"/>
</dbReference>
<dbReference type="CDD" id="cd16295">
    <property type="entry name" value="TTHA0252-CPSF-like_MBL-fold"/>
    <property type="match status" value="1"/>
</dbReference>
<evidence type="ECO:0008006" key="6">
    <source>
        <dbReference type="Google" id="ProtNLM"/>
    </source>
</evidence>
<evidence type="ECO:0000313" key="5">
    <source>
        <dbReference type="Proteomes" id="UP000179023"/>
    </source>
</evidence>
<dbReference type="GO" id="GO:0016787">
    <property type="term" value="F:hydrolase activity"/>
    <property type="evidence" value="ECO:0007669"/>
    <property type="project" value="UniProtKB-KW"/>
</dbReference>
<dbReference type="SMART" id="SM01027">
    <property type="entry name" value="Beta-Casp"/>
    <property type="match status" value="1"/>
</dbReference>
<dbReference type="Pfam" id="PF10996">
    <property type="entry name" value="Beta-Casp"/>
    <property type="match status" value="1"/>
</dbReference>
<reference evidence="4 5" key="1">
    <citation type="journal article" date="2016" name="Nat. Commun.">
        <title>Thousands of microbial genomes shed light on interconnected biogeochemical processes in an aquifer system.</title>
        <authorList>
            <person name="Anantharaman K."/>
            <person name="Brown C.T."/>
            <person name="Hug L.A."/>
            <person name="Sharon I."/>
            <person name="Castelle C.J."/>
            <person name="Probst A.J."/>
            <person name="Thomas B.C."/>
            <person name="Singh A."/>
            <person name="Wilkins M.J."/>
            <person name="Karaoz U."/>
            <person name="Brodie E.L."/>
            <person name="Williams K.H."/>
            <person name="Hubbard S.S."/>
            <person name="Banfield J.F."/>
        </authorList>
    </citation>
    <scope>NUCLEOTIDE SEQUENCE [LARGE SCALE GENOMIC DNA]</scope>
</reference>
<dbReference type="AlphaFoldDB" id="A0A1G2KIT1"/>
<evidence type="ECO:0000256" key="1">
    <source>
        <dbReference type="ARBA" id="ARBA00022801"/>
    </source>
</evidence>
<dbReference type="SUPFAM" id="SSF56281">
    <property type="entry name" value="Metallo-hydrolase/oxidoreductase"/>
    <property type="match status" value="1"/>
</dbReference>
<name>A0A1G2KIT1_9BACT</name>
<proteinExistence type="predicted"/>
<evidence type="ECO:0000259" key="2">
    <source>
        <dbReference type="SMART" id="SM00849"/>
    </source>
</evidence>
<dbReference type="InterPro" id="IPR036866">
    <property type="entry name" value="RibonucZ/Hydroxyglut_hydro"/>
</dbReference>
<dbReference type="STRING" id="1802270.A3C07_02995"/>
<dbReference type="GO" id="GO:0004521">
    <property type="term" value="F:RNA endonuclease activity"/>
    <property type="evidence" value="ECO:0007669"/>
    <property type="project" value="TreeGrafter"/>
</dbReference>
<dbReference type="Gene3D" id="3.60.15.10">
    <property type="entry name" value="Ribonuclease Z/Hydroxyacylglutathione hydrolase-like"/>
    <property type="match status" value="1"/>
</dbReference>
<gene>
    <name evidence="4" type="ORF">A3C07_02995</name>
</gene>
<evidence type="ECO:0000313" key="4">
    <source>
        <dbReference type="EMBL" id="OGZ98370.1"/>
    </source>
</evidence>
<protein>
    <recommendedName>
        <fullName evidence="6">MBL fold hydrolase</fullName>
    </recommendedName>
</protein>